<organism evidence="1 2">
    <name type="scientific">Nocardia beijingensis</name>
    <dbReference type="NCBI Taxonomy" id="95162"/>
    <lineage>
        <taxon>Bacteria</taxon>
        <taxon>Bacillati</taxon>
        <taxon>Actinomycetota</taxon>
        <taxon>Actinomycetes</taxon>
        <taxon>Mycobacteriales</taxon>
        <taxon>Nocardiaceae</taxon>
        <taxon>Nocardia</taxon>
    </lineage>
</organism>
<dbReference type="Proteomes" id="UP001611450">
    <property type="component" value="Unassembled WGS sequence"/>
</dbReference>
<keyword evidence="2" id="KW-1185">Reference proteome</keyword>
<evidence type="ECO:0000313" key="1">
    <source>
        <dbReference type="EMBL" id="MFI2324974.1"/>
    </source>
</evidence>
<comment type="caution">
    <text evidence="1">The sequence shown here is derived from an EMBL/GenBank/DDBJ whole genome shotgun (WGS) entry which is preliminary data.</text>
</comment>
<name>A0ABW7WPR4_9NOCA</name>
<dbReference type="RefSeq" id="WP_396948426.1">
    <property type="nucleotide sequence ID" value="NZ_JBIRXV010000009.1"/>
</dbReference>
<accession>A0ABW7WPR4</accession>
<evidence type="ECO:0000313" key="2">
    <source>
        <dbReference type="Proteomes" id="UP001611450"/>
    </source>
</evidence>
<dbReference type="EMBL" id="JBIRXV010000009">
    <property type="protein sequence ID" value="MFI2324974.1"/>
    <property type="molecule type" value="Genomic_DNA"/>
</dbReference>
<proteinExistence type="predicted"/>
<reference evidence="1 2" key="1">
    <citation type="submission" date="2024-10" db="EMBL/GenBank/DDBJ databases">
        <title>The Natural Products Discovery Center: Release of the First 8490 Sequenced Strains for Exploring Actinobacteria Biosynthetic Diversity.</title>
        <authorList>
            <person name="Kalkreuter E."/>
            <person name="Kautsar S.A."/>
            <person name="Yang D."/>
            <person name="Bader C.D."/>
            <person name="Teijaro C.N."/>
            <person name="Fluegel L."/>
            <person name="Davis C.M."/>
            <person name="Simpson J.R."/>
            <person name="Lauterbach L."/>
            <person name="Steele A.D."/>
            <person name="Gui C."/>
            <person name="Meng S."/>
            <person name="Li G."/>
            <person name="Viehrig K."/>
            <person name="Ye F."/>
            <person name="Su P."/>
            <person name="Kiefer A.F."/>
            <person name="Nichols A."/>
            <person name="Cepeda A.J."/>
            <person name="Yan W."/>
            <person name="Fan B."/>
            <person name="Jiang Y."/>
            <person name="Adhikari A."/>
            <person name="Zheng C.-J."/>
            <person name="Schuster L."/>
            <person name="Cowan T.M."/>
            <person name="Smanski M.J."/>
            <person name="Chevrette M.G."/>
            <person name="De Carvalho L.P.S."/>
            <person name="Shen B."/>
        </authorList>
    </citation>
    <scope>NUCLEOTIDE SEQUENCE [LARGE SCALE GENOMIC DNA]</scope>
    <source>
        <strain evidence="1 2">NPDC019626</strain>
    </source>
</reference>
<protein>
    <submittedName>
        <fullName evidence="1">Uncharacterized protein</fullName>
    </submittedName>
</protein>
<gene>
    <name evidence="1" type="ORF">ACH47G_31180</name>
</gene>
<sequence length="77" mass="8066">MSFFNTTVSGYAGLAVEYKAERESTYGRNPAWVHVTLSGSDAYLCLSIGDARTLAEALPGILAEHDAAVSASVDKAA</sequence>